<organism evidence="1 2">
    <name type="scientific">Rhizobium leguminosarum</name>
    <dbReference type="NCBI Taxonomy" id="384"/>
    <lineage>
        <taxon>Bacteria</taxon>
        <taxon>Pseudomonadati</taxon>
        <taxon>Pseudomonadota</taxon>
        <taxon>Alphaproteobacteria</taxon>
        <taxon>Hyphomicrobiales</taxon>
        <taxon>Rhizobiaceae</taxon>
        <taxon>Rhizobium/Agrobacterium group</taxon>
        <taxon>Rhizobium</taxon>
    </lineage>
</organism>
<accession>A0A7K3VJS0</accession>
<dbReference type="EMBL" id="WUFV01000013">
    <property type="protein sequence ID" value="NEK17450.1"/>
    <property type="molecule type" value="Genomic_DNA"/>
</dbReference>
<sequence length="226" mass="25435">MTLLEHLREACDAIISGQAPDEAKAKKQDSRQFRSRIVTPENIYQYCKKVKSYDGPHFATIRANPELLEYVELRNKSSRVPRTPAKQTEHQVEVNDALNRITSIDDRQTLWEEVEEGRAAKAHANMLLQFLSGLPSVIVDALPGKKMTIDNLRVAPTALDPTSKKLLRELVRSLTDNEVHLAAFDLIYKKGRVRMDYGAETELISPEQMQLLLQLAGIREDGTGAA</sequence>
<name>A0A7K3VJS0_RHILE</name>
<proteinExistence type="predicted"/>
<evidence type="ECO:0000313" key="1">
    <source>
        <dbReference type="EMBL" id="NEK17450.1"/>
    </source>
</evidence>
<gene>
    <name evidence="1" type="ORF">GR257_21715</name>
</gene>
<comment type="caution">
    <text evidence="1">The sequence shown here is derived from an EMBL/GenBank/DDBJ whole genome shotgun (WGS) entry which is preliminary data.</text>
</comment>
<evidence type="ECO:0000313" key="2">
    <source>
        <dbReference type="Proteomes" id="UP000471705"/>
    </source>
</evidence>
<dbReference type="AlphaFoldDB" id="A0A7K3VJS0"/>
<dbReference type="RefSeq" id="WP_164048061.1">
    <property type="nucleotide sequence ID" value="NZ_WUFV01000013.1"/>
</dbReference>
<reference evidence="1 2" key="1">
    <citation type="submission" date="2019-12" db="EMBL/GenBank/DDBJ databases">
        <title>Rhizobium genotypes associated with high levels of biological nitrogen fixation by grain legumes in a temperate-maritime cropping system.</title>
        <authorList>
            <person name="Maluk M."/>
            <person name="Francesc Ferrando Molina F."/>
            <person name="Lopez Del Egido L."/>
            <person name="Lafos M."/>
            <person name="Langarica-Fuentes A."/>
            <person name="Gebre Yohannes G."/>
            <person name="Young M.W."/>
            <person name="Martin P."/>
            <person name="Gantlett R."/>
            <person name="Kenicer G."/>
            <person name="Hawes C."/>
            <person name="Begg G.S."/>
            <person name="Quilliam R.S."/>
            <person name="Squire G.R."/>
            <person name="Poole P.S."/>
            <person name="Young P.W."/>
            <person name="Iannetta P.M."/>
            <person name="James E.K."/>
        </authorList>
    </citation>
    <scope>NUCLEOTIDE SEQUENCE [LARGE SCALE GENOMIC DNA]</scope>
    <source>
        <strain evidence="1 2">JHI54</strain>
    </source>
</reference>
<protein>
    <submittedName>
        <fullName evidence="1">Uncharacterized protein</fullName>
    </submittedName>
</protein>
<dbReference type="Proteomes" id="UP000471705">
    <property type="component" value="Unassembled WGS sequence"/>
</dbReference>